<feature type="chain" id="PRO_5030977498" description="PEP-CTERM sorting domain-containing protein" evidence="1">
    <location>
        <begin position="34"/>
        <end position="333"/>
    </location>
</feature>
<evidence type="ECO:0000256" key="1">
    <source>
        <dbReference type="SAM" id="SignalP"/>
    </source>
</evidence>
<gene>
    <name evidence="2" type="ORF">GTH32_03535</name>
</gene>
<keyword evidence="1" id="KW-0732">Signal</keyword>
<dbReference type="AlphaFoldDB" id="A0A7X5LJ11"/>
<dbReference type="RefSeq" id="WP_163083859.1">
    <property type="nucleotide sequence ID" value="NZ_JAAAWN010000003.1"/>
</dbReference>
<evidence type="ECO:0008006" key="4">
    <source>
        <dbReference type="Google" id="ProtNLM"/>
    </source>
</evidence>
<accession>A0A7X5LJ11</accession>
<organism evidence="2 3">
    <name type="scientific">Alteromonas profundi</name>
    <dbReference type="NCBI Taxonomy" id="2696062"/>
    <lineage>
        <taxon>Bacteria</taxon>
        <taxon>Pseudomonadati</taxon>
        <taxon>Pseudomonadota</taxon>
        <taxon>Gammaproteobacteria</taxon>
        <taxon>Alteromonadales</taxon>
        <taxon>Alteromonadaceae</taxon>
        <taxon>Alteromonas/Salinimonas group</taxon>
        <taxon>Alteromonas</taxon>
    </lineage>
</organism>
<sequence length="333" mass="33155">MNKKQANANLFSARPFASVLLTSILLTATTANATVVSSEADAYALGIDLSLDIPGVNLSVDVLAPTGASGIAPSPFNNTNSILGSDLGLGTQVTVAPTLSVSLASPSDAAVLEATASSNVDGTTGSRDASGNSTATGLTLDILNTLLAPPIGIAMPGTAVSISASALNSTSTVSGDYGSLSSTGSSYIADLAITLFGTPLIILGPSDFGLITDVNGGLSTSPNFEALNVGGIVGLNLILNEQTGSCTNTLCDLTVNALRLSFDAVDISSFGLPTNGLLSGTLAGDITLGHSYSQLAAVDNSVAVSTPTTVSLFALALLGVAFSNRKLVIARKS</sequence>
<keyword evidence="3" id="KW-1185">Reference proteome</keyword>
<dbReference type="EMBL" id="JAAAWN010000003">
    <property type="protein sequence ID" value="NDV90266.1"/>
    <property type="molecule type" value="Genomic_DNA"/>
</dbReference>
<feature type="signal peptide" evidence="1">
    <location>
        <begin position="1"/>
        <end position="33"/>
    </location>
</feature>
<proteinExistence type="predicted"/>
<protein>
    <recommendedName>
        <fullName evidence="4">PEP-CTERM sorting domain-containing protein</fullName>
    </recommendedName>
</protein>
<evidence type="ECO:0000313" key="2">
    <source>
        <dbReference type="EMBL" id="NDV90266.1"/>
    </source>
</evidence>
<reference evidence="2 3" key="1">
    <citation type="submission" date="2020-01" db="EMBL/GenBank/DDBJ databases">
        <authorList>
            <person name="Chen J."/>
            <person name="Zhu S."/>
            <person name="Yang J."/>
        </authorList>
    </citation>
    <scope>NUCLEOTIDE SEQUENCE [LARGE SCALE GENOMIC DNA]</scope>
    <source>
        <strain evidence="2 3">345S023</strain>
    </source>
</reference>
<name>A0A7X5LJ11_9ALTE</name>
<dbReference type="Proteomes" id="UP000470213">
    <property type="component" value="Unassembled WGS sequence"/>
</dbReference>
<evidence type="ECO:0000313" key="3">
    <source>
        <dbReference type="Proteomes" id="UP000470213"/>
    </source>
</evidence>
<comment type="caution">
    <text evidence="2">The sequence shown here is derived from an EMBL/GenBank/DDBJ whole genome shotgun (WGS) entry which is preliminary data.</text>
</comment>